<feature type="domain" description="Pirin N-terminal" evidence="3">
    <location>
        <begin position="12"/>
        <end position="111"/>
    </location>
</feature>
<dbReference type="Pfam" id="PF02678">
    <property type="entry name" value="Pirin"/>
    <property type="match status" value="1"/>
</dbReference>
<evidence type="ECO:0000313" key="4">
    <source>
        <dbReference type="EMBL" id="SHG55393.1"/>
    </source>
</evidence>
<dbReference type="PANTHER" id="PTHR43212:SF3">
    <property type="entry name" value="QUERCETIN 2,3-DIOXYGENASE"/>
    <property type="match status" value="1"/>
</dbReference>
<sequence length="162" mass="17129">MIHGFRFRTEQPGIVTRHVFSAGPHYDPAYLSAGAVIGCDEHTVAPGAGFDWHAHRGVVIVSWVVSGTLRHQDDDGRALLVRQGDVLVQATGSGIRHAETNGGDDELVFVQTTLLADADRSVDVAAPPVPLPGGGVLRLDEPAPDDFAVRAGPVVLVVGWDV</sequence>
<protein>
    <submittedName>
        <fullName evidence="4">Pirin</fullName>
    </submittedName>
</protein>
<dbReference type="RefSeq" id="WP_073390128.1">
    <property type="nucleotide sequence ID" value="NZ_FQVU01000003.1"/>
</dbReference>
<dbReference type="AlphaFoldDB" id="A0A1M5KTA5"/>
<dbReference type="SUPFAM" id="SSF51182">
    <property type="entry name" value="RmlC-like cupins"/>
    <property type="match status" value="1"/>
</dbReference>
<keyword evidence="5" id="KW-1185">Reference proteome</keyword>
<dbReference type="Proteomes" id="UP000186132">
    <property type="component" value="Unassembled WGS sequence"/>
</dbReference>
<dbReference type="EMBL" id="FQVU01000003">
    <property type="protein sequence ID" value="SHG55393.1"/>
    <property type="molecule type" value="Genomic_DNA"/>
</dbReference>
<evidence type="ECO:0000256" key="1">
    <source>
        <dbReference type="ARBA" id="ARBA00008416"/>
    </source>
</evidence>
<comment type="similarity">
    <text evidence="1 2">Belongs to the pirin family.</text>
</comment>
<reference evidence="4 5" key="1">
    <citation type="submission" date="2016-11" db="EMBL/GenBank/DDBJ databases">
        <authorList>
            <person name="Jaros S."/>
            <person name="Januszkiewicz K."/>
            <person name="Wedrychowicz H."/>
        </authorList>
    </citation>
    <scope>NUCLEOTIDE SEQUENCE [LARGE SCALE GENOMIC DNA]</scope>
    <source>
        <strain evidence="4 5">DSM 45627</strain>
    </source>
</reference>
<accession>A0A1M5KTA5</accession>
<dbReference type="Gene3D" id="2.60.120.10">
    <property type="entry name" value="Jelly Rolls"/>
    <property type="match status" value="1"/>
</dbReference>
<dbReference type="InterPro" id="IPR011051">
    <property type="entry name" value="RmlC_Cupin_sf"/>
</dbReference>
<dbReference type="InterPro" id="IPR012093">
    <property type="entry name" value="Pirin"/>
</dbReference>
<evidence type="ECO:0000256" key="2">
    <source>
        <dbReference type="RuleBase" id="RU003457"/>
    </source>
</evidence>
<name>A0A1M5KTA5_9ACTN</name>
<gene>
    <name evidence="4" type="ORF">SAMN05443575_2238</name>
</gene>
<proteinExistence type="inferred from homology"/>
<evidence type="ECO:0000259" key="3">
    <source>
        <dbReference type="Pfam" id="PF02678"/>
    </source>
</evidence>
<dbReference type="STRING" id="1206085.SAMN05443575_2238"/>
<dbReference type="InterPro" id="IPR003829">
    <property type="entry name" value="Pirin_N_dom"/>
</dbReference>
<evidence type="ECO:0000313" key="5">
    <source>
        <dbReference type="Proteomes" id="UP000186132"/>
    </source>
</evidence>
<dbReference type="InterPro" id="IPR014710">
    <property type="entry name" value="RmlC-like_jellyroll"/>
</dbReference>
<dbReference type="OrthoDB" id="321327at2"/>
<dbReference type="PANTHER" id="PTHR43212">
    <property type="entry name" value="QUERCETIN 2,3-DIOXYGENASE"/>
    <property type="match status" value="1"/>
</dbReference>
<organism evidence="4 5">
    <name type="scientific">Jatrophihabitans endophyticus</name>
    <dbReference type="NCBI Taxonomy" id="1206085"/>
    <lineage>
        <taxon>Bacteria</taxon>
        <taxon>Bacillati</taxon>
        <taxon>Actinomycetota</taxon>
        <taxon>Actinomycetes</taxon>
        <taxon>Jatrophihabitantales</taxon>
        <taxon>Jatrophihabitantaceae</taxon>
        <taxon>Jatrophihabitans</taxon>
    </lineage>
</organism>